<comment type="caution">
    <text evidence="2">The sequence shown here is derived from an EMBL/GenBank/DDBJ whole genome shotgun (WGS) entry which is preliminary data.</text>
</comment>
<gene>
    <name evidence="2" type="ORF">JXQ802_LOCUS17618</name>
    <name evidence="1" type="ORF">PYM288_LOCUS11856</name>
</gene>
<evidence type="ECO:0000313" key="3">
    <source>
        <dbReference type="Proteomes" id="UP000663870"/>
    </source>
</evidence>
<dbReference type="AlphaFoldDB" id="A0A814LS84"/>
<proteinExistence type="predicted"/>
<name>A0A814LS84_9BILA</name>
<dbReference type="Proteomes" id="UP000663854">
    <property type="component" value="Unassembled WGS sequence"/>
</dbReference>
<sequence>MSDIKNDHEYDNVNHSTGYYDDLNYITEEYYVEIVTSTCHLSLTDVGTSNGGFDLSNSLDKFGINTPLKYLKPDPTSSCLENVNDISKGYLTDVVTSGLGLSASDISYSIGRVDLNAGLVGVDIIAPLGNFKLDPNAACLENVSDIAKENLTTTATSTLEFASTDVSYSIDGINLNATLDRVDINTQLGNFKLDPTASCLEDVNNIAKEYLTDTAKSILGLSSPDVSNSIGGVDLNAGLDRIDINTPLENIKINSTASCLENVNNIAKGYLIDYVKPTLDLSSPDVSYSIGGVDINAGLHGIDINTPLGNIKIDPTASCLENVNNIAKGYLTDAVTSAIGPSSLNESYSIGGVDLNAELDGVGIDTPLGNIKIDPTASCTENITNAVTGLLADSVNQEIDQFCSGFNNTARIQTDGSVYSDGTTSLLACQVNAGATIERDGLKANAQADGSLSKHKLGDADISVGHGQAYAKASVGADGVKVVAGGEINAVTLEHKNVQAKIGLSAKTGVEVSTTNISGTVLGLGLNVGTDGVGISTPIGSINSKFW</sequence>
<dbReference type="EMBL" id="CAJNOL010000449">
    <property type="protein sequence ID" value="CAF1069690.1"/>
    <property type="molecule type" value="Genomic_DNA"/>
</dbReference>
<keyword evidence="3" id="KW-1185">Reference proteome</keyword>
<evidence type="ECO:0000313" key="1">
    <source>
        <dbReference type="EMBL" id="CAF0945977.1"/>
    </source>
</evidence>
<evidence type="ECO:0000313" key="2">
    <source>
        <dbReference type="EMBL" id="CAF1069690.1"/>
    </source>
</evidence>
<protein>
    <submittedName>
        <fullName evidence="2">Uncharacterized protein</fullName>
    </submittedName>
</protein>
<dbReference type="EMBL" id="CAJNOH010000209">
    <property type="protein sequence ID" value="CAF0945977.1"/>
    <property type="molecule type" value="Genomic_DNA"/>
</dbReference>
<accession>A0A814LS84</accession>
<organism evidence="2 3">
    <name type="scientific">Rotaria sordida</name>
    <dbReference type="NCBI Taxonomy" id="392033"/>
    <lineage>
        <taxon>Eukaryota</taxon>
        <taxon>Metazoa</taxon>
        <taxon>Spiralia</taxon>
        <taxon>Gnathifera</taxon>
        <taxon>Rotifera</taxon>
        <taxon>Eurotatoria</taxon>
        <taxon>Bdelloidea</taxon>
        <taxon>Philodinida</taxon>
        <taxon>Philodinidae</taxon>
        <taxon>Rotaria</taxon>
    </lineage>
</organism>
<reference evidence="2" key="1">
    <citation type="submission" date="2021-02" db="EMBL/GenBank/DDBJ databases">
        <authorList>
            <person name="Nowell W R."/>
        </authorList>
    </citation>
    <scope>NUCLEOTIDE SEQUENCE</scope>
</reference>
<dbReference type="Proteomes" id="UP000663870">
    <property type="component" value="Unassembled WGS sequence"/>
</dbReference>